<dbReference type="Gene3D" id="3.40.50.720">
    <property type="entry name" value="NAD(P)-binding Rossmann-like Domain"/>
    <property type="match status" value="1"/>
</dbReference>
<dbReference type="HOGENOM" id="CLU_007383_9_2_5"/>
<dbReference type="EMBL" id="AAPJ01000001">
    <property type="protein sequence ID" value="EAS51064.1"/>
    <property type="molecule type" value="Genomic_DNA"/>
</dbReference>
<gene>
    <name evidence="4" type="ORF">SI859A1_01871</name>
</gene>
<dbReference type="AlphaFoldDB" id="Q1YNG7"/>
<keyword evidence="1" id="KW-0560">Oxidoreductase</keyword>
<dbReference type="RefSeq" id="WP_009209710.1">
    <property type="nucleotide sequence ID" value="NZ_BBWP01000028.1"/>
</dbReference>
<evidence type="ECO:0000313" key="4">
    <source>
        <dbReference type="EMBL" id="EAS51064.1"/>
    </source>
</evidence>
<evidence type="ECO:0000256" key="1">
    <source>
        <dbReference type="ARBA" id="ARBA00023002"/>
    </source>
</evidence>
<dbReference type="BioCyc" id="AURANTIMONAS:SI859A1_01871-MONOMER"/>
<dbReference type="InterPro" id="IPR050425">
    <property type="entry name" value="NAD(P)_dehydrat-like"/>
</dbReference>
<accession>Q1YNG7</accession>
<comment type="caution">
    <text evidence="4">The sequence shown here is derived from an EMBL/GenBank/DDBJ whole genome shotgun (WGS) entry which is preliminary data.</text>
</comment>
<reference evidence="4 5" key="1">
    <citation type="journal article" date="2008" name="Appl. Environ. Microbiol.">
        <title>Genomic insights into Mn(II) oxidation by the marine alphaproteobacterium Aurantimonas sp. strain SI85-9A1.</title>
        <authorList>
            <person name="Dick G.J."/>
            <person name="Podell S."/>
            <person name="Johnson H.A."/>
            <person name="Rivera-Espinoza Y."/>
            <person name="Bernier-Latmani R."/>
            <person name="McCarthy J.K."/>
            <person name="Torpey J.W."/>
            <person name="Clement B.G."/>
            <person name="Gaasterland T."/>
            <person name="Tebo B.M."/>
        </authorList>
    </citation>
    <scope>NUCLEOTIDE SEQUENCE [LARGE SCALE GENOMIC DNA]</scope>
    <source>
        <strain evidence="4 5">SI85-9A1</strain>
    </source>
</reference>
<dbReference type="FunFam" id="3.40.50.720:FF:000336">
    <property type="entry name" value="Aldehyde reductase"/>
    <property type="match status" value="1"/>
</dbReference>
<evidence type="ECO:0000313" key="5">
    <source>
        <dbReference type="Proteomes" id="UP000000321"/>
    </source>
</evidence>
<proteinExistence type="inferred from homology"/>
<comment type="similarity">
    <text evidence="2">Belongs to the NAD(P)-dependent epimerase/dehydratase family. Dihydroflavonol-4-reductase subfamily.</text>
</comment>
<name>Q1YNG7_AURMS</name>
<sequence length="344" mass="35636">MARDRVLLTGLSGFIAGHVALRLLQAGYDVRGTVRGLDKADAVRGLLAAAGANIDRLSLFAADLTGDAGWTEAAAGCRYVLHTASPFPASPPRDRHALVPAAVDGTLRVIAAAKRAGVERIVLTSSAAAIYSAHPPRAGERYGETDWSDTKSPEISGYALSKSLAERAAWDAARHTGLELVAINPALVLGPLLGVGAAGGEGASAALVRAVMEGRMPVVPDLAFALADVRDVADAHLAAMTTPSASGRRIALSSGTLSLIEIGRVVGEACPGEARRLPRWTLPDRVVRLAAILSPQARAAVPELGRRKSLDTTPARDILGLSARSPENAVAAMAQSIAQRVRTA</sequence>
<protein>
    <recommendedName>
        <fullName evidence="3">NAD-dependent epimerase/dehydratase domain-containing protein</fullName>
    </recommendedName>
</protein>
<dbReference type="PANTHER" id="PTHR10366">
    <property type="entry name" value="NAD DEPENDENT EPIMERASE/DEHYDRATASE"/>
    <property type="match status" value="1"/>
</dbReference>
<dbReference type="Pfam" id="PF01370">
    <property type="entry name" value="Epimerase"/>
    <property type="match status" value="1"/>
</dbReference>
<dbReference type="Proteomes" id="UP000000321">
    <property type="component" value="Unassembled WGS sequence"/>
</dbReference>
<dbReference type="SUPFAM" id="SSF51735">
    <property type="entry name" value="NAD(P)-binding Rossmann-fold domains"/>
    <property type="match status" value="1"/>
</dbReference>
<feature type="domain" description="NAD-dependent epimerase/dehydratase" evidence="3">
    <location>
        <begin position="6"/>
        <end position="246"/>
    </location>
</feature>
<dbReference type="InterPro" id="IPR036291">
    <property type="entry name" value="NAD(P)-bd_dom_sf"/>
</dbReference>
<dbReference type="OrthoDB" id="9778052at2"/>
<dbReference type="InterPro" id="IPR001509">
    <property type="entry name" value="Epimerase_deHydtase"/>
</dbReference>
<evidence type="ECO:0000259" key="3">
    <source>
        <dbReference type="Pfam" id="PF01370"/>
    </source>
</evidence>
<evidence type="ECO:0000256" key="2">
    <source>
        <dbReference type="ARBA" id="ARBA00023445"/>
    </source>
</evidence>
<dbReference type="PANTHER" id="PTHR10366:SF564">
    <property type="entry name" value="STEROL-4-ALPHA-CARBOXYLATE 3-DEHYDROGENASE, DECARBOXYLATING"/>
    <property type="match status" value="1"/>
</dbReference>
<keyword evidence="5" id="KW-1185">Reference proteome</keyword>
<organism evidence="4 5">
    <name type="scientific">Aurantimonas manganoxydans (strain ATCC BAA-1229 / DSM 21871 / SI85-9A1)</name>
    <dbReference type="NCBI Taxonomy" id="287752"/>
    <lineage>
        <taxon>Bacteria</taxon>
        <taxon>Pseudomonadati</taxon>
        <taxon>Pseudomonadota</taxon>
        <taxon>Alphaproteobacteria</taxon>
        <taxon>Hyphomicrobiales</taxon>
        <taxon>Aurantimonadaceae</taxon>
        <taxon>Aurantimonas</taxon>
    </lineage>
</organism>
<dbReference type="GO" id="GO:0016616">
    <property type="term" value="F:oxidoreductase activity, acting on the CH-OH group of donors, NAD or NADP as acceptor"/>
    <property type="evidence" value="ECO:0007669"/>
    <property type="project" value="TreeGrafter"/>
</dbReference>